<feature type="compositionally biased region" description="Gly residues" evidence="1">
    <location>
        <begin position="266"/>
        <end position="319"/>
    </location>
</feature>
<evidence type="ECO:0000256" key="2">
    <source>
        <dbReference type="SAM" id="Phobius"/>
    </source>
</evidence>
<evidence type="ECO:0008006" key="6">
    <source>
        <dbReference type="Google" id="ProtNLM"/>
    </source>
</evidence>
<keyword evidence="2" id="KW-0812">Transmembrane</keyword>
<evidence type="ECO:0000256" key="3">
    <source>
        <dbReference type="SAM" id="SignalP"/>
    </source>
</evidence>
<gene>
    <name evidence="4" type="ORF">KO481_08785</name>
</gene>
<feature type="transmembrane region" description="Helical" evidence="2">
    <location>
        <begin position="159"/>
        <end position="182"/>
    </location>
</feature>
<sequence length="319" mass="30970">MAKRLAVLLAMAAATFLTTMGVATAGPVTINDAANILDSGQVTTAGNALSDPVKIYTVNAFSGGSTAFDNEARKHVTGATDVVIAINTKPHEIAIRTGSNSHIRDTSAAISAFKSGYGTGNYTGATVAALQSLATTVNQAGGTNATGPQASHSSSRGHIGLFGILCPVIIIGLIVAAVVAVFRRRGRGGGGFGGGAPGGYGPGGPGYGDPGYGGGGYGPGYGRGGGISPGMAGGIGAVGGGLLGYELGKMEGRDEERDRDYDRGGYDQGGYQGDQQFGGGGGDSYFGGDNGGGFDGGGGGFDGGGGGFDGGGGGGDSSF</sequence>
<keyword evidence="2" id="KW-1133">Transmembrane helix</keyword>
<dbReference type="Proteomes" id="UP000733379">
    <property type="component" value="Unassembled WGS sequence"/>
</dbReference>
<dbReference type="Gene3D" id="3.10.310.50">
    <property type="match status" value="1"/>
</dbReference>
<protein>
    <recommendedName>
        <fullName evidence="6">TPM domain-containing protein</fullName>
    </recommendedName>
</protein>
<accession>A0ABS6AX99</accession>
<feature type="compositionally biased region" description="Basic and acidic residues" evidence="1">
    <location>
        <begin position="252"/>
        <end position="265"/>
    </location>
</feature>
<feature type="chain" id="PRO_5047487902" description="TPM domain-containing protein" evidence="3">
    <location>
        <begin position="26"/>
        <end position="319"/>
    </location>
</feature>
<organism evidence="4 5">
    <name type="scientific">Nocardia albiluteola</name>
    <dbReference type="NCBI Taxonomy" id="2842303"/>
    <lineage>
        <taxon>Bacteria</taxon>
        <taxon>Bacillati</taxon>
        <taxon>Actinomycetota</taxon>
        <taxon>Actinomycetes</taxon>
        <taxon>Mycobacteriales</taxon>
        <taxon>Nocardiaceae</taxon>
        <taxon>Nocardia</taxon>
    </lineage>
</organism>
<feature type="region of interest" description="Disordered" evidence="1">
    <location>
        <begin position="252"/>
        <end position="319"/>
    </location>
</feature>
<feature type="signal peptide" evidence="3">
    <location>
        <begin position="1"/>
        <end position="25"/>
    </location>
</feature>
<keyword evidence="5" id="KW-1185">Reference proteome</keyword>
<comment type="caution">
    <text evidence="4">The sequence shown here is derived from an EMBL/GenBank/DDBJ whole genome shotgun (WGS) entry which is preliminary data.</text>
</comment>
<evidence type="ECO:0000313" key="5">
    <source>
        <dbReference type="Proteomes" id="UP000733379"/>
    </source>
</evidence>
<keyword evidence="2" id="KW-0472">Membrane</keyword>
<evidence type="ECO:0000256" key="1">
    <source>
        <dbReference type="SAM" id="MobiDB-lite"/>
    </source>
</evidence>
<proteinExistence type="predicted"/>
<keyword evidence="3" id="KW-0732">Signal</keyword>
<name>A0ABS6AX99_9NOCA</name>
<reference evidence="4 5" key="1">
    <citation type="submission" date="2021-06" db="EMBL/GenBank/DDBJ databases">
        <title>Actinomycetes sequencing.</title>
        <authorList>
            <person name="Shan Q."/>
        </authorList>
    </citation>
    <scope>NUCLEOTIDE SEQUENCE [LARGE SCALE GENOMIC DNA]</scope>
    <source>
        <strain evidence="4 5">NEAU-G5</strain>
    </source>
</reference>
<dbReference type="RefSeq" id="WP_215916472.1">
    <property type="nucleotide sequence ID" value="NZ_JAHKNI010000002.1"/>
</dbReference>
<dbReference type="EMBL" id="JAHKNI010000002">
    <property type="protein sequence ID" value="MBU3061618.1"/>
    <property type="molecule type" value="Genomic_DNA"/>
</dbReference>
<evidence type="ECO:0000313" key="4">
    <source>
        <dbReference type="EMBL" id="MBU3061618.1"/>
    </source>
</evidence>